<dbReference type="InterPro" id="IPR004960">
    <property type="entry name" value="LipA_acyltrans"/>
</dbReference>
<proteinExistence type="predicted"/>
<keyword evidence="2" id="KW-1003">Cell membrane</keyword>
<evidence type="ECO:0000256" key="4">
    <source>
        <dbReference type="ARBA" id="ARBA00022679"/>
    </source>
</evidence>
<dbReference type="AlphaFoldDB" id="A0AA37WMK8"/>
<keyword evidence="8" id="KW-1185">Reference proteome</keyword>
<dbReference type="Proteomes" id="UP001156870">
    <property type="component" value="Unassembled WGS sequence"/>
</dbReference>
<dbReference type="GO" id="GO:0005886">
    <property type="term" value="C:plasma membrane"/>
    <property type="evidence" value="ECO:0007669"/>
    <property type="project" value="UniProtKB-SubCell"/>
</dbReference>
<reference evidence="7 8" key="1">
    <citation type="journal article" date="2014" name="Int. J. Syst. Evol. Microbiol.">
        <title>Complete genome sequence of Corynebacterium casei LMG S-19264T (=DSM 44701T), isolated from a smear-ripened cheese.</title>
        <authorList>
            <consortium name="US DOE Joint Genome Institute (JGI-PGF)"/>
            <person name="Walter F."/>
            <person name="Albersmeier A."/>
            <person name="Kalinowski J."/>
            <person name="Ruckert C."/>
        </authorList>
    </citation>
    <scope>NUCLEOTIDE SEQUENCE [LARGE SCALE GENOMIC DNA]</scope>
    <source>
        <strain evidence="7 8">NBRC 110095</strain>
    </source>
</reference>
<dbReference type="GO" id="GO:0009247">
    <property type="term" value="P:glycolipid biosynthetic process"/>
    <property type="evidence" value="ECO:0007669"/>
    <property type="project" value="UniProtKB-ARBA"/>
</dbReference>
<accession>A0AA37WMK8</accession>
<evidence type="ECO:0000256" key="6">
    <source>
        <dbReference type="ARBA" id="ARBA00023315"/>
    </source>
</evidence>
<name>A0AA37WMK8_9GAMM</name>
<evidence type="ECO:0000313" key="7">
    <source>
        <dbReference type="EMBL" id="GLS26360.1"/>
    </source>
</evidence>
<evidence type="ECO:0008006" key="9">
    <source>
        <dbReference type="Google" id="ProtNLM"/>
    </source>
</evidence>
<evidence type="ECO:0000256" key="2">
    <source>
        <dbReference type="ARBA" id="ARBA00022475"/>
    </source>
</evidence>
<dbReference type="GO" id="GO:0016746">
    <property type="term" value="F:acyltransferase activity"/>
    <property type="evidence" value="ECO:0007669"/>
    <property type="project" value="UniProtKB-KW"/>
</dbReference>
<protein>
    <recommendedName>
        <fullName evidence="9">Lipid A biosynthesis lauroyl acyltransferase</fullName>
    </recommendedName>
</protein>
<evidence type="ECO:0000256" key="3">
    <source>
        <dbReference type="ARBA" id="ARBA00022519"/>
    </source>
</evidence>
<comment type="subcellular location">
    <subcellularLocation>
        <location evidence="1">Cell inner membrane</location>
    </subcellularLocation>
</comment>
<evidence type="ECO:0000256" key="5">
    <source>
        <dbReference type="ARBA" id="ARBA00023136"/>
    </source>
</evidence>
<keyword evidence="3" id="KW-0997">Cell inner membrane</keyword>
<evidence type="ECO:0000313" key="8">
    <source>
        <dbReference type="Proteomes" id="UP001156870"/>
    </source>
</evidence>
<dbReference type="PANTHER" id="PTHR30606">
    <property type="entry name" value="LIPID A BIOSYNTHESIS LAUROYL ACYLTRANSFERASE"/>
    <property type="match status" value="1"/>
</dbReference>
<keyword evidence="4" id="KW-0808">Transferase</keyword>
<sequence length="241" mass="27665">MVRKNMYHTWMGMFETGMSWFWSKRRLQKLFVIEGAEQVAGLESGALLLGMHFTTLEMTGVAVNSTVSRVDMMYRPHKNPVYDFIQTRQRTRHHEACRLIDRADVRGTLRRLREGRVVWYAPDQDYGIKQGVFADFFGIPAATITATSRFAKVGRVPVIPILDHRGNDGRYYIKILPPLADFPSGDDVADAERVNAMIESAVREYPEQYLWVHRRFKTRPPGERGVYGKLSKKVVPKPSSS</sequence>
<gene>
    <name evidence="7" type="ORF">GCM10007877_20750</name>
</gene>
<organism evidence="7 8">
    <name type="scientific">Marinibactrum halimedae</name>
    <dbReference type="NCBI Taxonomy" id="1444977"/>
    <lineage>
        <taxon>Bacteria</taxon>
        <taxon>Pseudomonadati</taxon>
        <taxon>Pseudomonadota</taxon>
        <taxon>Gammaproteobacteria</taxon>
        <taxon>Cellvibrionales</taxon>
        <taxon>Cellvibrionaceae</taxon>
        <taxon>Marinibactrum</taxon>
    </lineage>
</organism>
<comment type="caution">
    <text evidence="7">The sequence shown here is derived from an EMBL/GenBank/DDBJ whole genome shotgun (WGS) entry which is preliminary data.</text>
</comment>
<evidence type="ECO:0000256" key="1">
    <source>
        <dbReference type="ARBA" id="ARBA00004533"/>
    </source>
</evidence>
<dbReference type="CDD" id="cd07984">
    <property type="entry name" value="LPLAT_LABLAT-like"/>
    <property type="match status" value="1"/>
</dbReference>
<dbReference type="Pfam" id="PF03279">
    <property type="entry name" value="Lip_A_acyltrans"/>
    <property type="match status" value="1"/>
</dbReference>
<dbReference type="PANTHER" id="PTHR30606:SF9">
    <property type="entry name" value="LIPID A BIOSYNTHESIS LAUROYLTRANSFERASE"/>
    <property type="match status" value="1"/>
</dbReference>
<keyword evidence="6" id="KW-0012">Acyltransferase</keyword>
<keyword evidence="5" id="KW-0472">Membrane</keyword>
<dbReference type="EMBL" id="BSPD01000045">
    <property type="protein sequence ID" value="GLS26360.1"/>
    <property type="molecule type" value="Genomic_DNA"/>
</dbReference>